<reference evidence="3 4" key="1">
    <citation type="submission" date="2018-12" db="EMBL/GenBank/DDBJ databases">
        <authorList>
            <person name="Sun L."/>
            <person name="Chen Z."/>
        </authorList>
    </citation>
    <scope>NUCLEOTIDE SEQUENCE [LARGE SCALE GENOMIC DNA]</scope>
    <source>
        <strain evidence="3 4">LMG 29736</strain>
    </source>
</reference>
<gene>
    <name evidence="3" type="ORF">D5F11_011565</name>
</gene>
<dbReference type="PANTHER" id="PTHR13887:SF41">
    <property type="entry name" value="THIOREDOXIN SUPERFAMILY PROTEIN"/>
    <property type="match status" value="1"/>
</dbReference>
<dbReference type="Proteomes" id="UP000287296">
    <property type="component" value="Unassembled WGS sequence"/>
</dbReference>
<evidence type="ECO:0000313" key="3">
    <source>
        <dbReference type="EMBL" id="RST59464.1"/>
    </source>
</evidence>
<feature type="domain" description="DSBA-like thioredoxin" evidence="2">
    <location>
        <begin position="3"/>
        <end position="205"/>
    </location>
</feature>
<dbReference type="SUPFAM" id="SSF52833">
    <property type="entry name" value="Thioredoxin-like"/>
    <property type="match status" value="1"/>
</dbReference>
<dbReference type="EMBL" id="QYTW02000010">
    <property type="protein sequence ID" value="RST59464.1"/>
    <property type="molecule type" value="Genomic_DNA"/>
</dbReference>
<dbReference type="PANTHER" id="PTHR13887">
    <property type="entry name" value="GLUTATHIONE S-TRANSFERASE KAPPA"/>
    <property type="match status" value="1"/>
</dbReference>
<organism evidence="3 4">
    <name type="scientific">Siminovitchia terrae</name>
    <name type="common">Bacillus terrae</name>
    <dbReference type="NCBI Taxonomy" id="1914933"/>
    <lineage>
        <taxon>Bacteria</taxon>
        <taxon>Bacillati</taxon>
        <taxon>Bacillota</taxon>
        <taxon>Bacilli</taxon>
        <taxon>Bacillales</taxon>
        <taxon>Bacillaceae</taxon>
        <taxon>Siminovitchia</taxon>
    </lineage>
</organism>
<feature type="region of interest" description="Disordered" evidence="1">
    <location>
        <begin position="218"/>
        <end position="242"/>
    </location>
</feature>
<dbReference type="GO" id="GO:0016491">
    <property type="term" value="F:oxidoreductase activity"/>
    <property type="evidence" value="ECO:0007669"/>
    <property type="project" value="InterPro"/>
</dbReference>
<sequence length="242" mass="27295">MKIEIWSDYACPFCYIGKRRLEQALEKFPHREQVEVKFKSYELDPNSPRDLNQDIHEILSDKYGVSVDEAKRMNQGIGQQASEVGLTFNFDKMIPTNTFDAHRLTHFAKTKNMDQQLAEKLLYAHFTESRHLGDHEVLADIAEETGIDRNEALSFLADETALAHEVRGDEQVAQQMGVRGVPFFVINQKYGISGAQPTETFLSALEKVWQEEHSTPVLQDLSGSDSQGAACSDGSCDLPDKK</sequence>
<dbReference type="Pfam" id="PF01323">
    <property type="entry name" value="DSBA"/>
    <property type="match status" value="1"/>
</dbReference>
<dbReference type="CDD" id="cd03024">
    <property type="entry name" value="DsbA_FrnE"/>
    <property type="match status" value="1"/>
</dbReference>
<dbReference type="OrthoDB" id="9799122at2"/>
<protein>
    <submittedName>
        <fullName evidence="3">DsbA family oxidoreductase</fullName>
    </submittedName>
</protein>
<dbReference type="RefSeq" id="WP_120119364.1">
    <property type="nucleotide sequence ID" value="NZ_BORI01000004.1"/>
</dbReference>
<dbReference type="AlphaFoldDB" id="A0A429X7T8"/>
<name>A0A429X7T8_SIMTE</name>
<proteinExistence type="predicted"/>
<accession>A0A429X7T8</accession>
<dbReference type="InterPro" id="IPR001853">
    <property type="entry name" value="DSBA-like_thioredoxin_dom"/>
</dbReference>
<dbReference type="Gene3D" id="3.40.30.10">
    <property type="entry name" value="Glutaredoxin"/>
    <property type="match status" value="1"/>
</dbReference>
<evidence type="ECO:0000259" key="2">
    <source>
        <dbReference type="Pfam" id="PF01323"/>
    </source>
</evidence>
<dbReference type="InterPro" id="IPR036249">
    <property type="entry name" value="Thioredoxin-like_sf"/>
</dbReference>
<evidence type="ECO:0000256" key="1">
    <source>
        <dbReference type="SAM" id="MobiDB-lite"/>
    </source>
</evidence>
<evidence type="ECO:0000313" key="4">
    <source>
        <dbReference type="Proteomes" id="UP000287296"/>
    </source>
</evidence>
<comment type="caution">
    <text evidence="3">The sequence shown here is derived from an EMBL/GenBank/DDBJ whole genome shotgun (WGS) entry which is preliminary data.</text>
</comment>